<accession>A0A8H3X3V3</accession>
<sequence length="230" mass="27221">MRIDTVQFGGRYYERYMPDLFHALMCIIKEQGQLRQFSIVKEGYPTEFYGIISALESQKNSLQELLIEKCAYSTEFENHLSPSVQNITYLNISYIEFSTQLFELIGNLQKLQFLSLWCYVDHIPDEDMKIQVKQFSEILPLTLQYFDLEDNWLGLYSEIFLNHCNAPLKKLLIYYLDNEKISKALIKFCKRNRALNYVGISRCLKLDDKIRKEVEEYVTLVPHEHIIVNC</sequence>
<dbReference type="SUPFAM" id="SSF52047">
    <property type="entry name" value="RNI-like"/>
    <property type="match status" value="1"/>
</dbReference>
<protein>
    <submittedName>
        <fullName evidence="1">Uncharacterized protein</fullName>
    </submittedName>
</protein>
<proteinExistence type="predicted"/>
<dbReference type="AlphaFoldDB" id="A0A8H3X3V3"/>
<organism evidence="1 2">
    <name type="scientific">Gigaspora margarita</name>
    <dbReference type="NCBI Taxonomy" id="4874"/>
    <lineage>
        <taxon>Eukaryota</taxon>
        <taxon>Fungi</taxon>
        <taxon>Fungi incertae sedis</taxon>
        <taxon>Mucoromycota</taxon>
        <taxon>Glomeromycotina</taxon>
        <taxon>Glomeromycetes</taxon>
        <taxon>Diversisporales</taxon>
        <taxon>Gigasporaceae</taxon>
        <taxon>Gigaspora</taxon>
    </lineage>
</organism>
<dbReference type="Gene3D" id="3.80.10.10">
    <property type="entry name" value="Ribonuclease Inhibitor"/>
    <property type="match status" value="1"/>
</dbReference>
<comment type="caution">
    <text evidence="1">The sequence shown here is derived from an EMBL/GenBank/DDBJ whole genome shotgun (WGS) entry which is preliminary data.</text>
</comment>
<dbReference type="InterPro" id="IPR032675">
    <property type="entry name" value="LRR_dom_sf"/>
</dbReference>
<name>A0A8H3X3V3_GIGMA</name>
<keyword evidence="2" id="KW-1185">Reference proteome</keyword>
<gene>
    <name evidence="1" type="ORF">F8M41_009232</name>
</gene>
<evidence type="ECO:0000313" key="1">
    <source>
        <dbReference type="EMBL" id="KAF0403448.1"/>
    </source>
</evidence>
<dbReference type="EMBL" id="WTPW01001996">
    <property type="protein sequence ID" value="KAF0403448.1"/>
    <property type="molecule type" value="Genomic_DNA"/>
</dbReference>
<reference evidence="1 2" key="1">
    <citation type="journal article" date="2019" name="Environ. Microbiol.">
        <title>At the nexus of three kingdoms: the genome of the mycorrhizal fungus Gigaspora margarita provides insights into plant, endobacterial and fungal interactions.</title>
        <authorList>
            <person name="Venice F."/>
            <person name="Ghignone S."/>
            <person name="Salvioli di Fossalunga A."/>
            <person name="Amselem J."/>
            <person name="Novero M."/>
            <person name="Xianan X."/>
            <person name="Sedzielewska Toro K."/>
            <person name="Morin E."/>
            <person name="Lipzen A."/>
            <person name="Grigoriev I.V."/>
            <person name="Henrissat B."/>
            <person name="Martin F.M."/>
            <person name="Bonfante P."/>
        </authorList>
    </citation>
    <scope>NUCLEOTIDE SEQUENCE [LARGE SCALE GENOMIC DNA]</scope>
    <source>
        <strain evidence="1 2">BEG34</strain>
    </source>
</reference>
<dbReference type="OrthoDB" id="10398600at2759"/>
<dbReference type="Proteomes" id="UP000439903">
    <property type="component" value="Unassembled WGS sequence"/>
</dbReference>
<evidence type="ECO:0000313" key="2">
    <source>
        <dbReference type="Proteomes" id="UP000439903"/>
    </source>
</evidence>